<evidence type="ECO:0000256" key="1">
    <source>
        <dbReference type="SAM" id="Phobius"/>
    </source>
</evidence>
<dbReference type="Proteomes" id="UP000003697">
    <property type="component" value="Unassembled WGS sequence"/>
</dbReference>
<gene>
    <name evidence="2" type="ORF">HMPREF9425_0525</name>
</gene>
<keyword evidence="1" id="KW-0812">Transmembrane</keyword>
<evidence type="ECO:0000313" key="3">
    <source>
        <dbReference type="Proteomes" id="UP000003697"/>
    </source>
</evidence>
<accession>A0ABN0CHU3</accession>
<comment type="caution">
    <text evidence="2">The sequence shown here is derived from an EMBL/GenBank/DDBJ whole genome shotgun (WGS) entry which is preliminary data.</text>
</comment>
<evidence type="ECO:0000313" key="2">
    <source>
        <dbReference type="EMBL" id="EFX96549.1"/>
    </source>
</evidence>
<sequence>MMKSSVFLAHIITNYGDKDLPVPTAVSSIPNEEELVVFILPPTGIIEPLINELLLIFFLEGVFYFCFYIWHLKAILVFRIALRCFLCDFQFVFRFGGAKNK</sequence>
<keyword evidence="1" id="KW-1133">Transmembrane helix</keyword>
<name>A0ABN0CHU3_STRVE</name>
<dbReference type="EMBL" id="AEVI01000020">
    <property type="protein sequence ID" value="EFX96549.1"/>
    <property type="molecule type" value="Genomic_DNA"/>
</dbReference>
<reference evidence="2 3" key="1">
    <citation type="submission" date="2011-01" db="EMBL/GenBank/DDBJ databases">
        <authorList>
            <person name="Muzny D."/>
            <person name="Qin X."/>
            <person name="Buhay C."/>
            <person name="Dugan-Rocha S."/>
            <person name="Ding Y."/>
            <person name="Chen G."/>
            <person name="Hawes A."/>
            <person name="Holder M."/>
            <person name="Jhangiani S."/>
            <person name="Johnson A."/>
            <person name="Khan Z."/>
            <person name="Li Z."/>
            <person name="Liu W."/>
            <person name="Liu X."/>
            <person name="Perez L."/>
            <person name="Shen H."/>
            <person name="Wang Q."/>
            <person name="Watt J."/>
            <person name="Xi L."/>
            <person name="Xin Y."/>
            <person name="Zhou J."/>
            <person name="Deng J."/>
            <person name="Jiang H."/>
            <person name="Liu Y."/>
            <person name="Qu J."/>
            <person name="Song X.-Z."/>
            <person name="Zhang L."/>
            <person name="Villasana D."/>
            <person name="Johnson A."/>
            <person name="Liu J."/>
            <person name="Liyanage D."/>
            <person name="Lorensuhewa L."/>
            <person name="Robinson T."/>
            <person name="Song A."/>
            <person name="Song B.-B."/>
            <person name="Dinh H."/>
            <person name="Thornton R."/>
            <person name="Coyle M."/>
            <person name="Francisco L."/>
            <person name="Jackson L."/>
            <person name="Javaid M."/>
            <person name="Korchina V."/>
            <person name="Kovar C."/>
            <person name="Mata R."/>
            <person name="Mathew T."/>
            <person name="Ngo R."/>
            <person name="Nguyen L."/>
            <person name="Nguyen N."/>
            <person name="Okwuonu G."/>
            <person name="Ongeri F."/>
            <person name="Pham C."/>
            <person name="Simmons D."/>
            <person name="Wilczek-Boney K."/>
            <person name="Hale W."/>
            <person name="Jakkamsetti A."/>
            <person name="Pham P."/>
            <person name="Ruth R."/>
            <person name="San Lucas F."/>
            <person name="Warren J."/>
            <person name="Zhang J."/>
            <person name="Zhao Z."/>
            <person name="Zhou C."/>
            <person name="Zhu D."/>
            <person name="Lee S."/>
            <person name="Bess C."/>
            <person name="Blankenburg K."/>
            <person name="Forbes L."/>
            <person name="Fu Q."/>
            <person name="Gubbala S."/>
            <person name="Hirani K."/>
            <person name="Jayaseelan J.C."/>
            <person name="Lara F."/>
            <person name="Munidasa M."/>
            <person name="Palculict T."/>
            <person name="Patil S."/>
            <person name="Pu L.-L."/>
            <person name="Saada N."/>
            <person name="Tang L."/>
            <person name="Weissenberger G."/>
            <person name="Zhu Y."/>
            <person name="Hemphill L."/>
            <person name="Shang Y."/>
            <person name="Youmans B."/>
            <person name="Ayvaz T."/>
            <person name="Ross M."/>
            <person name="Santibanez J."/>
            <person name="Aqrawi P."/>
            <person name="Gross S."/>
            <person name="Joshi V."/>
            <person name="Fowler G."/>
            <person name="Nazareth L."/>
            <person name="Reid J."/>
            <person name="Worley K."/>
            <person name="Petrosino J."/>
            <person name="Highlander S."/>
            <person name="Gibbs R."/>
        </authorList>
    </citation>
    <scope>NUCLEOTIDE SEQUENCE [LARGE SCALE GENOMIC DNA]</scope>
    <source>
        <strain evidence="2 3">ATCC 49124</strain>
    </source>
</reference>
<protein>
    <submittedName>
        <fullName evidence="2">Uncharacterized protein</fullName>
    </submittedName>
</protein>
<keyword evidence="3" id="KW-1185">Reference proteome</keyword>
<keyword evidence="1" id="KW-0472">Membrane</keyword>
<feature type="transmembrane region" description="Helical" evidence="1">
    <location>
        <begin position="53"/>
        <end position="70"/>
    </location>
</feature>
<proteinExistence type="predicted"/>
<organism evidence="2 3">
    <name type="scientific">Streptococcus vestibularis ATCC 49124</name>
    <dbReference type="NCBI Taxonomy" id="889206"/>
    <lineage>
        <taxon>Bacteria</taxon>
        <taxon>Bacillati</taxon>
        <taxon>Bacillota</taxon>
        <taxon>Bacilli</taxon>
        <taxon>Lactobacillales</taxon>
        <taxon>Streptococcaceae</taxon>
        <taxon>Streptococcus</taxon>
    </lineage>
</organism>